<dbReference type="EMBL" id="CP029463">
    <property type="protein sequence ID" value="AWM14075.1"/>
    <property type="molecule type" value="Genomic_DNA"/>
</dbReference>
<keyword evidence="3" id="KW-1185">Reference proteome</keyword>
<gene>
    <name evidence="2" type="ORF">DI487_09550</name>
</gene>
<name>A0A2U8QWA1_9FLAO</name>
<feature type="transmembrane region" description="Helical" evidence="1">
    <location>
        <begin position="47"/>
        <end position="65"/>
    </location>
</feature>
<reference evidence="2 3" key="1">
    <citation type="submission" date="2018-05" db="EMBL/GenBank/DDBJ databases">
        <title>Flavobacterium sp. MEBiC07310.</title>
        <authorList>
            <person name="Baek K."/>
        </authorList>
    </citation>
    <scope>NUCLEOTIDE SEQUENCE [LARGE SCALE GENOMIC DNA]</scope>
    <source>
        <strain evidence="2 3">MEBiC07310</strain>
    </source>
</reference>
<keyword evidence="1" id="KW-1133">Transmembrane helix</keyword>
<dbReference type="KEGG" id="fse:DI487_09550"/>
<evidence type="ECO:0000313" key="2">
    <source>
        <dbReference type="EMBL" id="AWM14075.1"/>
    </source>
</evidence>
<sequence>MKMERNKFERIAKGKLAKREMKPSDVAWDRLDAMLATQEQPKKKRNFWFYIAASLFVVLGVSYWFTKSDNSEMIIPEHNIVTAPEVQAKEIKENPEKKLLPRNSITKTTKYCPKRR</sequence>
<dbReference type="Proteomes" id="UP000245429">
    <property type="component" value="Chromosome"/>
</dbReference>
<organism evidence="2 3">
    <name type="scientific">Flavobacterium sediminis</name>
    <dbReference type="NCBI Taxonomy" id="2201181"/>
    <lineage>
        <taxon>Bacteria</taxon>
        <taxon>Pseudomonadati</taxon>
        <taxon>Bacteroidota</taxon>
        <taxon>Flavobacteriia</taxon>
        <taxon>Flavobacteriales</taxon>
        <taxon>Flavobacteriaceae</taxon>
        <taxon>Flavobacterium</taxon>
    </lineage>
</organism>
<evidence type="ECO:0000313" key="3">
    <source>
        <dbReference type="Proteomes" id="UP000245429"/>
    </source>
</evidence>
<accession>A0A2U8QWA1</accession>
<keyword evidence="1" id="KW-0812">Transmembrane</keyword>
<evidence type="ECO:0000256" key="1">
    <source>
        <dbReference type="SAM" id="Phobius"/>
    </source>
</evidence>
<dbReference type="AlphaFoldDB" id="A0A2U8QWA1"/>
<keyword evidence="1" id="KW-0472">Membrane</keyword>
<proteinExistence type="predicted"/>
<protein>
    <submittedName>
        <fullName evidence="2">Uncharacterized protein</fullName>
    </submittedName>
</protein>